<feature type="transmembrane region" description="Helical" evidence="1">
    <location>
        <begin position="216"/>
        <end position="237"/>
    </location>
</feature>
<accession>B0TI72</accession>
<dbReference type="Pfam" id="PF07136">
    <property type="entry name" value="DUF1385"/>
    <property type="match status" value="1"/>
</dbReference>
<keyword evidence="3" id="KW-1185">Reference proteome</keyword>
<dbReference type="eggNOG" id="COG3872">
    <property type="taxonomic scope" value="Bacteria"/>
</dbReference>
<dbReference type="PANTHER" id="PTHR42867">
    <property type="entry name" value="MEMBRANE PROTEIN-RELATED"/>
    <property type="match status" value="1"/>
</dbReference>
<keyword evidence="1" id="KW-0812">Transmembrane</keyword>
<dbReference type="InterPro" id="IPR010787">
    <property type="entry name" value="DUF1385"/>
</dbReference>
<dbReference type="Proteomes" id="UP000008550">
    <property type="component" value="Chromosome"/>
</dbReference>
<organism evidence="2 3">
    <name type="scientific">Heliobacterium modesticaldum (strain ATCC 51547 / Ice1)</name>
    <dbReference type="NCBI Taxonomy" id="498761"/>
    <lineage>
        <taxon>Bacteria</taxon>
        <taxon>Bacillati</taxon>
        <taxon>Bacillota</taxon>
        <taxon>Clostridia</taxon>
        <taxon>Eubacteriales</taxon>
        <taxon>Heliobacteriaceae</taxon>
        <taxon>Heliomicrobium</taxon>
    </lineage>
</organism>
<dbReference type="HOGENOM" id="CLU_038140_0_0_9"/>
<sequence length="321" mass="35380">MGNFQYGGQAVIEGVMMRGPDEMAIAVRCPNGEIVTEKRPVASWMNGALMRTPILRGTGALLDALILGIKALSFSAGKATEEEEEELTPWEITATVAVSMVLGAGLFIFLPTAAAHLTRQMVPNLFFQNVIEGFVRIAIFFGYIAAISRMPDIQRVFQYHGAEHKVIHAYEAGEELTVANAQRQTTLHPRCGTSFLLFVMVIKIFAFSLLPDATLFWKVIYRLGLVPFVAGISYEIIKLSGRYRRFWLMRLFIQPGLWLQRMTTREPDDQQVEVAIRALQAVLPQAAPSLDVTVKEGCFQRRKGAAEEEPAAACTAAGGAG</sequence>
<name>B0TI72_HELMI</name>
<evidence type="ECO:0000313" key="2">
    <source>
        <dbReference type="EMBL" id="ABZ83492.1"/>
    </source>
</evidence>
<dbReference type="STRING" id="498761.HM1_1082"/>
<dbReference type="RefSeq" id="WP_012282021.1">
    <property type="nucleotide sequence ID" value="NC_010337.2"/>
</dbReference>
<feature type="transmembrane region" description="Helical" evidence="1">
    <location>
        <begin position="92"/>
        <end position="114"/>
    </location>
</feature>
<feature type="transmembrane region" description="Helical" evidence="1">
    <location>
        <begin position="191"/>
        <end position="210"/>
    </location>
</feature>
<dbReference type="KEGG" id="hmo:HM1_1082"/>
<keyword evidence="1" id="KW-0472">Membrane</keyword>
<dbReference type="AlphaFoldDB" id="B0TI72"/>
<feature type="transmembrane region" description="Helical" evidence="1">
    <location>
        <begin position="126"/>
        <end position="146"/>
    </location>
</feature>
<evidence type="ECO:0000256" key="1">
    <source>
        <dbReference type="SAM" id="Phobius"/>
    </source>
</evidence>
<reference evidence="2 3" key="1">
    <citation type="journal article" date="2008" name="J. Bacteriol.">
        <title>The genome of Heliobacterium modesticaldum, a phototrophic representative of the Firmicutes containing the simplest photosynthetic apparatus.</title>
        <authorList>
            <person name="Sattley W.M."/>
            <person name="Madigan M.T."/>
            <person name="Swingley W.D."/>
            <person name="Cheung P.C."/>
            <person name="Clocksin K.M."/>
            <person name="Conrad A.L."/>
            <person name="Dejesa L.C."/>
            <person name="Honchak B.M."/>
            <person name="Jung D.O."/>
            <person name="Karbach L.E."/>
            <person name="Kurdoglu A."/>
            <person name="Lahiri S."/>
            <person name="Mastrian S.D."/>
            <person name="Page L.E."/>
            <person name="Taylor H.L."/>
            <person name="Wang Z.T."/>
            <person name="Raymond J."/>
            <person name="Chen M."/>
            <person name="Blankenship R.E."/>
            <person name="Touchman J.W."/>
        </authorList>
    </citation>
    <scope>NUCLEOTIDE SEQUENCE [LARGE SCALE GENOMIC DNA]</scope>
    <source>
        <strain evidence="3">ATCC 51547 / Ice1</strain>
    </source>
</reference>
<dbReference type="PANTHER" id="PTHR42867:SF1">
    <property type="entry name" value="MEMBRANE PROTEIN-RELATED"/>
    <property type="match status" value="1"/>
</dbReference>
<dbReference type="EMBL" id="CP000930">
    <property type="protein sequence ID" value="ABZ83492.1"/>
    <property type="molecule type" value="Genomic_DNA"/>
</dbReference>
<proteinExistence type="predicted"/>
<evidence type="ECO:0000313" key="3">
    <source>
        <dbReference type="Proteomes" id="UP000008550"/>
    </source>
</evidence>
<dbReference type="OrthoDB" id="9784805at2"/>
<protein>
    <submittedName>
        <fullName evidence="2">Duf1395 protein</fullName>
    </submittedName>
</protein>
<gene>
    <name evidence="2" type="ORF">HM1_1082</name>
</gene>
<keyword evidence="1" id="KW-1133">Transmembrane helix</keyword>